<evidence type="ECO:0000259" key="3">
    <source>
        <dbReference type="Pfam" id="PF04352"/>
    </source>
</evidence>
<dbReference type="InterPro" id="IPR016103">
    <property type="entry name" value="ProQ/FinO"/>
</dbReference>
<keyword evidence="4" id="KW-0614">Plasmid</keyword>
<evidence type="ECO:0000313" key="5">
    <source>
        <dbReference type="Proteomes" id="UP001326613"/>
    </source>
</evidence>
<keyword evidence="1" id="KW-0694">RNA-binding</keyword>
<keyword evidence="5" id="KW-1185">Reference proteome</keyword>
<dbReference type="Gene3D" id="1.10.1710.10">
    <property type="entry name" value="ProQ/FinO domain"/>
    <property type="match status" value="1"/>
</dbReference>
<feature type="compositionally biased region" description="Basic and acidic residues" evidence="2">
    <location>
        <begin position="146"/>
        <end position="155"/>
    </location>
</feature>
<dbReference type="EMBL" id="CP112934">
    <property type="protein sequence ID" value="WPY01551.1"/>
    <property type="molecule type" value="Genomic_DNA"/>
</dbReference>
<gene>
    <name evidence="4" type="ORF">Trichorick_01464</name>
</gene>
<feature type="region of interest" description="Disordered" evidence="2">
    <location>
        <begin position="135"/>
        <end position="161"/>
    </location>
</feature>
<evidence type="ECO:0000256" key="2">
    <source>
        <dbReference type="SAM" id="MobiDB-lite"/>
    </source>
</evidence>
<dbReference type="RefSeq" id="WP_323738997.1">
    <property type="nucleotide sequence ID" value="NZ_CP112934.1"/>
</dbReference>
<dbReference type="InterPro" id="IPR036442">
    <property type="entry name" value="ProQ/FinO_sf"/>
</dbReference>
<proteinExistence type="predicted"/>
<sequence length="161" mass="18265">MTADRPKLTLFKKQKSEPKVTEIIEEKTVEPIETSEQPKTEELPKIKVVVYEQQWYLDILNQLKIRCARAFPSKGKPKVALAIGIHKKIAKRLGITEELASKFCKYYCKTLSYKAICIDGAIRYSLKGNPKGIVGEPPKKAANKKPVVEHKKDTEQQQVAN</sequence>
<name>A0ABZ0UUS6_9RICK</name>
<feature type="domain" description="ProQ/FinO" evidence="3">
    <location>
        <begin position="59"/>
        <end position="157"/>
    </location>
</feature>
<protein>
    <submittedName>
        <fullName evidence="4">FinO bacterial conjugation repressor domain protein</fullName>
    </submittedName>
</protein>
<evidence type="ECO:0000256" key="1">
    <source>
        <dbReference type="ARBA" id="ARBA00022884"/>
    </source>
</evidence>
<accession>A0ABZ0UUS6</accession>
<geneLocation type="plasmid" evidence="4 5">
    <name>unnamed2</name>
</geneLocation>
<organism evidence="4 5">
    <name type="scientific">Candidatus Trichorickettsia mobilis</name>
    <dbReference type="NCBI Taxonomy" id="1346319"/>
    <lineage>
        <taxon>Bacteria</taxon>
        <taxon>Pseudomonadati</taxon>
        <taxon>Pseudomonadota</taxon>
        <taxon>Alphaproteobacteria</taxon>
        <taxon>Rickettsiales</taxon>
        <taxon>Rickettsiaceae</taxon>
        <taxon>Rickettsieae</taxon>
        <taxon>Candidatus Trichorickettsia</taxon>
    </lineage>
</organism>
<reference evidence="4 5" key="1">
    <citation type="submission" date="2022-10" db="EMBL/GenBank/DDBJ databases">
        <title>Host association and intracellularity evolved multiple times independently in the Rickettsiales.</title>
        <authorList>
            <person name="Castelli M."/>
            <person name="Nardi T."/>
            <person name="Gammuto L."/>
            <person name="Bellinzona G."/>
            <person name="Sabaneyeva E."/>
            <person name="Potekhin A."/>
            <person name="Serra V."/>
            <person name="Petroni G."/>
            <person name="Sassera D."/>
        </authorList>
    </citation>
    <scope>NUCLEOTIDE SEQUENCE [LARGE SCALE GENOMIC DNA]</scope>
    <source>
        <strain evidence="4 5">Kr 154-4</strain>
        <plasmid evidence="4 5">unnamed2</plasmid>
    </source>
</reference>
<evidence type="ECO:0000313" key="4">
    <source>
        <dbReference type="EMBL" id="WPY01551.1"/>
    </source>
</evidence>
<dbReference type="SUPFAM" id="SSF48657">
    <property type="entry name" value="FinO-like"/>
    <property type="match status" value="1"/>
</dbReference>
<dbReference type="Proteomes" id="UP001326613">
    <property type="component" value="Plasmid unnamed2"/>
</dbReference>
<dbReference type="Pfam" id="PF04352">
    <property type="entry name" value="ProQ"/>
    <property type="match status" value="1"/>
</dbReference>